<dbReference type="GO" id="GO:0005975">
    <property type="term" value="P:carbohydrate metabolic process"/>
    <property type="evidence" value="ECO:0007669"/>
    <property type="project" value="InterPro"/>
</dbReference>
<dbReference type="CDD" id="cd08023">
    <property type="entry name" value="GH16_laminarinase_like"/>
    <property type="match status" value="1"/>
</dbReference>
<protein>
    <submittedName>
        <fullName evidence="4">Glycoside hydrolase family 16 protein</fullName>
    </submittedName>
</protein>
<evidence type="ECO:0000313" key="4">
    <source>
        <dbReference type="EMBL" id="TXC62874.1"/>
    </source>
</evidence>
<comment type="caution">
    <text evidence="4">The sequence shown here is derived from an EMBL/GenBank/DDBJ whole genome shotgun (WGS) entry which is preliminary data.</text>
</comment>
<evidence type="ECO:0000259" key="3">
    <source>
        <dbReference type="PROSITE" id="PS51762"/>
    </source>
</evidence>
<dbReference type="AlphaFoldDB" id="A0A5C6TR92"/>
<reference evidence="4 5" key="1">
    <citation type="journal article" date="2015" name="J. Microbiol.">
        <title>Sphingosinicella ginsenosidimutans sp. nov., with ginsenoside converting activity.</title>
        <authorList>
            <person name="Kim J.K."/>
            <person name="Kang M.S."/>
            <person name="Park S.C."/>
            <person name="Kim K.M."/>
            <person name="Choi K."/>
            <person name="Yoon M.H."/>
            <person name="Im W.T."/>
        </authorList>
    </citation>
    <scope>NUCLEOTIDE SEQUENCE [LARGE SCALE GENOMIC DNA]</scope>
    <source>
        <strain evidence="4 5">BS-11</strain>
    </source>
</reference>
<dbReference type="InterPro" id="IPR013320">
    <property type="entry name" value="ConA-like_dom_sf"/>
</dbReference>
<keyword evidence="4" id="KW-0378">Hydrolase</keyword>
<feature type="domain" description="GH16" evidence="3">
    <location>
        <begin position="20"/>
        <end position="280"/>
    </location>
</feature>
<organism evidence="4 5">
    <name type="scientific">Allosphingosinicella ginsenosidimutans</name>
    <dbReference type="NCBI Taxonomy" id="1176539"/>
    <lineage>
        <taxon>Bacteria</taxon>
        <taxon>Pseudomonadati</taxon>
        <taxon>Pseudomonadota</taxon>
        <taxon>Alphaproteobacteria</taxon>
        <taxon>Sphingomonadales</taxon>
        <taxon>Sphingomonadaceae</taxon>
        <taxon>Allosphingosinicella</taxon>
    </lineage>
</organism>
<sequence>MRPRLLLAALPLLAAAAPVADNYRVDAPMARPADARLVWSDEFDGDRLDPAKWRYDTSRNRDGWYNGEQQYYAADRPENVRVENGRLIIEARREALDRARHPDWGGQHYTSGRIDTRGHASWTYGFYEIRAKLPCARGTWPAIWMLPDTGTWPDGGEIDIMEHVGSQPEVVHATVHSALFVHTRGTQRGAERPLPGACGAFHDYQLDWRPDSIAIGVDGRAYMRVTNDRPGGRAAWPFDAPFHLILNLAIGGSWAAAQGMDDAALPQRMEIDYIRVWQRP</sequence>
<dbReference type="PANTHER" id="PTHR10963">
    <property type="entry name" value="GLYCOSYL HYDROLASE-RELATED"/>
    <property type="match status" value="1"/>
</dbReference>
<dbReference type="PROSITE" id="PS51762">
    <property type="entry name" value="GH16_2"/>
    <property type="match status" value="1"/>
</dbReference>
<dbReference type="InterPro" id="IPR050546">
    <property type="entry name" value="Glycosyl_Hydrlase_16"/>
</dbReference>
<dbReference type="Gene3D" id="2.60.120.200">
    <property type="match status" value="1"/>
</dbReference>
<proteinExistence type="inferred from homology"/>
<dbReference type="GO" id="GO:0004553">
    <property type="term" value="F:hydrolase activity, hydrolyzing O-glycosyl compounds"/>
    <property type="evidence" value="ECO:0007669"/>
    <property type="project" value="InterPro"/>
</dbReference>
<dbReference type="InterPro" id="IPR000757">
    <property type="entry name" value="Beta-glucanase-like"/>
</dbReference>
<dbReference type="Proteomes" id="UP000321249">
    <property type="component" value="Unassembled WGS sequence"/>
</dbReference>
<name>A0A5C6TR92_9SPHN</name>
<comment type="similarity">
    <text evidence="1">Belongs to the glycosyl hydrolase 16 family.</text>
</comment>
<dbReference type="RefSeq" id="WP_147042261.1">
    <property type="nucleotide sequence ID" value="NZ_BAABIR010000002.1"/>
</dbReference>
<evidence type="ECO:0000256" key="1">
    <source>
        <dbReference type="ARBA" id="ARBA00006865"/>
    </source>
</evidence>
<accession>A0A5C6TR92</accession>
<dbReference type="OrthoDB" id="9809583at2"/>
<feature type="signal peptide" evidence="2">
    <location>
        <begin position="1"/>
        <end position="20"/>
    </location>
</feature>
<dbReference type="EMBL" id="VOQQ01000001">
    <property type="protein sequence ID" value="TXC62874.1"/>
    <property type="molecule type" value="Genomic_DNA"/>
</dbReference>
<dbReference type="PANTHER" id="PTHR10963:SF55">
    <property type="entry name" value="GLYCOSIDE HYDROLASE FAMILY 16 PROTEIN"/>
    <property type="match status" value="1"/>
</dbReference>
<dbReference type="SUPFAM" id="SSF49899">
    <property type="entry name" value="Concanavalin A-like lectins/glucanases"/>
    <property type="match status" value="1"/>
</dbReference>
<evidence type="ECO:0000256" key="2">
    <source>
        <dbReference type="SAM" id="SignalP"/>
    </source>
</evidence>
<feature type="chain" id="PRO_5022712946" evidence="2">
    <location>
        <begin position="21"/>
        <end position="280"/>
    </location>
</feature>
<dbReference type="Pfam" id="PF00722">
    <property type="entry name" value="Glyco_hydro_16"/>
    <property type="match status" value="1"/>
</dbReference>
<gene>
    <name evidence="4" type="ORF">FRZ32_03845</name>
</gene>
<keyword evidence="5" id="KW-1185">Reference proteome</keyword>
<keyword evidence="2" id="KW-0732">Signal</keyword>
<evidence type="ECO:0000313" key="5">
    <source>
        <dbReference type="Proteomes" id="UP000321249"/>
    </source>
</evidence>